<feature type="region of interest" description="Disordered" evidence="1">
    <location>
        <begin position="245"/>
        <end position="271"/>
    </location>
</feature>
<reference evidence="2" key="1">
    <citation type="submission" date="2023-07" db="EMBL/GenBank/DDBJ databases">
        <title>draft genome sequence of fig (Ficus carica).</title>
        <authorList>
            <person name="Takahashi T."/>
            <person name="Nishimura K."/>
        </authorList>
    </citation>
    <scope>NUCLEOTIDE SEQUENCE</scope>
</reference>
<name>A0AA87ZCY5_FICCA</name>
<protein>
    <submittedName>
        <fullName evidence="2">Uncharacterized protein</fullName>
    </submittedName>
</protein>
<gene>
    <name evidence="2" type="ORF">TIFTF001_004794</name>
</gene>
<evidence type="ECO:0000256" key="1">
    <source>
        <dbReference type="SAM" id="MobiDB-lite"/>
    </source>
</evidence>
<dbReference type="EMBL" id="BTGU01000005">
    <property type="protein sequence ID" value="GMN34649.1"/>
    <property type="molecule type" value="Genomic_DNA"/>
</dbReference>
<sequence length="271" mass="28426">MGATYSLRSARLRKGWNGRWRPARINSADNVFLQISSSSPWVSSHAPGTSELPKGVGEHSNCFRQILDVPGDNLRLCGFPRCSCATLALGPLSVLGAGRSRVLVALVVLVSLPFHGLGEPCAVVLYLIAYKREAPRSKGDISRVSAKGTLMLKSTCSGCTDVGLPLDECHVPFQSGDKRTQAHESIPVHVANTVSVRSSGSGWQKGSNKPVRDDVARATRTDHPDGGPIVVREVLPGPREKKNFVAGAGVDAGGGSPASVAGGEEIAGDGE</sequence>
<proteinExistence type="predicted"/>
<accession>A0AA87ZCY5</accession>
<organism evidence="2 3">
    <name type="scientific">Ficus carica</name>
    <name type="common">Common fig</name>
    <dbReference type="NCBI Taxonomy" id="3494"/>
    <lineage>
        <taxon>Eukaryota</taxon>
        <taxon>Viridiplantae</taxon>
        <taxon>Streptophyta</taxon>
        <taxon>Embryophyta</taxon>
        <taxon>Tracheophyta</taxon>
        <taxon>Spermatophyta</taxon>
        <taxon>Magnoliopsida</taxon>
        <taxon>eudicotyledons</taxon>
        <taxon>Gunneridae</taxon>
        <taxon>Pentapetalae</taxon>
        <taxon>rosids</taxon>
        <taxon>fabids</taxon>
        <taxon>Rosales</taxon>
        <taxon>Moraceae</taxon>
        <taxon>Ficeae</taxon>
        <taxon>Ficus</taxon>
    </lineage>
</organism>
<evidence type="ECO:0000313" key="3">
    <source>
        <dbReference type="Proteomes" id="UP001187192"/>
    </source>
</evidence>
<evidence type="ECO:0000313" key="2">
    <source>
        <dbReference type="EMBL" id="GMN34649.1"/>
    </source>
</evidence>
<keyword evidence="3" id="KW-1185">Reference proteome</keyword>
<dbReference type="Proteomes" id="UP001187192">
    <property type="component" value="Unassembled WGS sequence"/>
</dbReference>
<dbReference type="AlphaFoldDB" id="A0AA87ZCY5"/>
<comment type="caution">
    <text evidence="2">The sequence shown here is derived from an EMBL/GenBank/DDBJ whole genome shotgun (WGS) entry which is preliminary data.</text>
</comment>